<comment type="caution">
    <text evidence="2">The sequence shown here is derived from an EMBL/GenBank/DDBJ whole genome shotgun (WGS) entry which is preliminary data.</text>
</comment>
<evidence type="ECO:0000313" key="3">
    <source>
        <dbReference type="Proteomes" id="UP000520291"/>
    </source>
</evidence>
<name>A0A7X9SAV5_9BACE</name>
<evidence type="ECO:0000256" key="1">
    <source>
        <dbReference type="SAM" id="MobiDB-lite"/>
    </source>
</evidence>
<sequence length="204" mass="24334">MKKEEKRSSTSRWNDTSGVSIVHRATEEERKEAVKEMVDNAVRNIEKFYADKNKQNIKDLKSCQKDYLQEEKELQRKISLGMKKYREKLSKEYMEIGHEIELSLAEQHIISVLDKYIEEGNFDMVKQYMFYMFRDYGIDLLENYEVADRVEYIKRILPTLIDIKMRKSILEEITEMIANDIEDIKSLIETKRGLFILEKKIASQ</sequence>
<proteinExistence type="predicted"/>
<dbReference type="EMBL" id="JABAGL010000009">
    <property type="protein sequence ID" value="NME85941.1"/>
    <property type="molecule type" value="Genomic_DNA"/>
</dbReference>
<feature type="region of interest" description="Disordered" evidence="1">
    <location>
        <begin position="1"/>
        <end position="26"/>
    </location>
</feature>
<dbReference type="RefSeq" id="WP_138349932.1">
    <property type="nucleotide sequence ID" value="NZ_DAWCJA010000184.1"/>
</dbReference>
<organism evidence="2 3">
    <name type="scientific">Bacteroides eggerthii</name>
    <dbReference type="NCBI Taxonomy" id="28111"/>
    <lineage>
        <taxon>Bacteria</taxon>
        <taxon>Pseudomonadati</taxon>
        <taxon>Bacteroidota</taxon>
        <taxon>Bacteroidia</taxon>
        <taxon>Bacteroidales</taxon>
        <taxon>Bacteroidaceae</taxon>
        <taxon>Bacteroides</taxon>
    </lineage>
</organism>
<evidence type="ECO:0000313" key="2">
    <source>
        <dbReference type="EMBL" id="NME85941.1"/>
    </source>
</evidence>
<protein>
    <submittedName>
        <fullName evidence="2">Uncharacterized protein</fullName>
    </submittedName>
</protein>
<dbReference type="AlphaFoldDB" id="A0A7X9SAV5"/>
<accession>A0A7X9SAV5</accession>
<feature type="compositionally biased region" description="Polar residues" evidence="1">
    <location>
        <begin position="10"/>
        <end position="19"/>
    </location>
</feature>
<dbReference type="Proteomes" id="UP000520291">
    <property type="component" value="Unassembled WGS sequence"/>
</dbReference>
<gene>
    <name evidence="2" type="ORF">HF841_07890</name>
</gene>
<reference evidence="2 3" key="1">
    <citation type="submission" date="2020-04" db="EMBL/GenBank/DDBJ databases">
        <authorList>
            <person name="Hitch T.C.A."/>
            <person name="Wylensek D."/>
            <person name="Clavel T."/>
        </authorList>
    </citation>
    <scope>NUCLEOTIDE SEQUENCE [LARGE SCALE GENOMIC DNA]</scope>
    <source>
        <strain evidence="2 3">WCA3-601-WT-5E</strain>
    </source>
</reference>